<dbReference type="PROSITE" id="PS51340">
    <property type="entry name" value="MOSC"/>
    <property type="match status" value="1"/>
</dbReference>
<organism evidence="2 3">
    <name type="scientific">Pararhizobium antarcticum</name>
    <dbReference type="NCBI Taxonomy" id="1798805"/>
    <lineage>
        <taxon>Bacteria</taxon>
        <taxon>Pseudomonadati</taxon>
        <taxon>Pseudomonadota</taxon>
        <taxon>Alphaproteobacteria</taxon>
        <taxon>Hyphomicrobiales</taxon>
        <taxon>Rhizobiaceae</taxon>
        <taxon>Rhizobium/Agrobacterium group</taxon>
        <taxon>Pararhizobium</taxon>
    </lineage>
</organism>
<comment type="caution">
    <text evidence="2">The sequence shown here is derived from an EMBL/GenBank/DDBJ whole genome shotgun (WGS) entry which is preliminary data.</text>
</comment>
<accession>A0A657LV90</accession>
<dbReference type="EMBL" id="LSRP01000072">
    <property type="protein sequence ID" value="OJF99183.1"/>
    <property type="molecule type" value="Genomic_DNA"/>
</dbReference>
<dbReference type="InterPro" id="IPR005302">
    <property type="entry name" value="MoCF_Sase_C"/>
</dbReference>
<dbReference type="Pfam" id="PF03473">
    <property type="entry name" value="MOSC"/>
    <property type="match status" value="1"/>
</dbReference>
<reference evidence="2 3" key="1">
    <citation type="submission" date="2016-02" db="EMBL/GenBank/DDBJ databases">
        <title>Genome sequencing of a beta-galactosidase producing bacteria Rhizobium sp. 59.</title>
        <authorList>
            <person name="Wang D."/>
            <person name="Kot W."/>
            <person name="Qin Y."/>
            <person name="Hansen L."/>
            <person name="Naqvi K."/>
            <person name="Rensing C."/>
        </authorList>
    </citation>
    <scope>NUCLEOTIDE SEQUENCE [LARGE SCALE GENOMIC DNA]</scope>
    <source>
        <strain evidence="2 3">59</strain>
    </source>
</reference>
<keyword evidence="3" id="KW-1185">Reference proteome</keyword>
<proteinExistence type="predicted"/>
<gene>
    <name evidence="2" type="ORF">AX760_13245</name>
</gene>
<dbReference type="RefSeq" id="WP_071832192.1">
    <property type="nucleotide sequence ID" value="NZ_LSRP01000072.1"/>
</dbReference>
<evidence type="ECO:0000313" key="2">
    <source>
        <dbReference type="EMBL" id="OJF99183.1"/>
    </source>
</evidence>
<evidence type="ECO:0000259" key="1">
    <source>
        <dbReference type="PROSITE" id="PS51340"/>
    </source>
</evidence>
<name>A0A657LV90_9HYPH</name>
<dbReference type="InterPro" id="IPR011037">
    <property type="entry name" value="Pyrv_Knase-like_insert_dom_sf"/>
</dbReference>
<dbReference type="GO" id="GO:0030151">
    <property type="term" value="F:molybdenum ion binding"/>
    <property type="evidence" value="ECO:0007669"/>
    <property type="project" value="InterPro"/>
</dbReference>
<sequence>MMCVGKVLEVWRYPVSSIGGELMESIETSSNGVVGDREFALFDLETGLPAAPEKAPRWRPALFMACDRIGGGLPRLGFPDGRWMQLDDTRLRVTLEQYFGFQVGVGVYAQSALGDENRFPVVRKRYAPSPLHVLTTASLEKLSQLSSVSDIDRRRFRPSILIESEEQNVFLENSWIGQKLQIGELPCNVVEGTKRCGMTLIAQPGLEEEPEILRNILRHNSRNLGVYCDVKRAGTVSVGDPVYADI</sequence>
<evidence type="ECO:0000313" key="3">
    <source>
        <dbReference type="Proteomes" id="UP000182661"/>
    </source>
</evidence>
<protein>
    <recommendedName>
        <fullName evidence="1">MOSC domain-containing protein</fullName>
    </recommendedName>
</protein>
<feature type="domain" description="MOSC" evidence="1">
    <location>
        <begin position="107"/>
        <end position="245"/>
    </location>
</feature>
<dbReference type="Proteomes" id="UP000182661">
    <property type="component" value="Unassembled WGS sequence"/>
</dbReference>
<dbReference type="OrthoDB" id="581532at2"/>
<dbReference type="GO" id="GO:0030170">
    <property type="term" value="F:pyridoxal phosphate binding"/>
    <property type="evidence" value="ECO:0007669"/>
    <property type="project" value="InterPro"/>
</dbReference>
<dbReference type="AlphaFoldDB" id="A0A657LV90"/>
<dbReference type="SUPFAM" id="SSF50800">
    <property type="entry name" value="PK beta-barrel domain-like"/>
    <property type="match status" value="1"/>
</dbReference>
<dbReference type="GO" id="GO:0003824">
    <property type="term" value="F:catalytic activity"/>
    <property type="evidence" value="ECO:0007669"/>
    <property type="project" value="InterPro"/>
</dbReference>
<dbReference type="Gene3D" id="2.40.33.20">
    <property type="entry name" value="PK beta-barrel domain-like"/>
    <property type="match status" value="1"/>
</dbReference>